<dbReference type="PANTHER" id="PTHR10910">
    <property type="entry name" value="EUKARYOTE SPECIFIC DSRNA BINDING PROTEIN"/>
    <property type="match status" value="1"/>
</dbReference>
<evidence type="ECO:0000256" key="5">
    <source>
        <dbReference type="PROSITE-ProRule" id="PRU00266"/>
    </source>
</evidence>
<evidence type="ECO:0000313" key="9">
    <source>
        <dbReference type="EMBL" id="GFS05670.1"/>
    </source>
</evidence>
<dbReference type="GO" id="GO:0003725">
    <property type="term" value="F:double-stranded RNA binding"/>
    <property type="evidence" value="ECO:0007669"/>
    <property type="project" value="TreeGrafter"/>
</dbReference>
<dbReference type="GO" id="GO:0008251">
    <property type="term" value="F:tRNA-specific adenosine deaminase activity"/>
    <property type="evidence" value="ECO:0007669"/>
    <property type="project" value="TreeGrafter"/>
</dbReference>
<keyword evidence="4 5" id="KW-0694">RNA-binding</keyword>
<feature type="domain" description="DRBM" evidence="7">
    <location>
        <begin position="525"/>
        <end position="593"/>
    </location>
</feature>
<feature type="region of interest" description="Disordered" evidence="6">
    <location>
        <begin position="1"/>
        <end position="63"/>
    </location>
</feature>
<dbReference type="PROSITE" id="PS50141">
    <property type="entry name" value="A_DEAMIN_EDITASE"/>
    <property type="match status" value="1"/>
</dbReference>
<dbReference type="GO" id="GO:0006396">
    <property type="term" value="P:RNA processing"/>
    <property type="evidence" value="ECO:0007669"/>
    <property type="project" value="InterPro"/>
</dbReference>
<keyword evidence="2" id="KW-0963">Cytoplasm</keyword>
<dbReference type="PANTHER" id="PTHR10910:SF107">
    <property type="entry name" value="DOUBLE-STRANDED RNA-SPECIFIC ADENOSINE DEAMINASE"/>
    <property type="match status" value="1"/>
</dbReference>
<dbReference type="GO" id="GO:0003726">
    <property type="term" value="F:double-stranded RNA adenosine deaminase activity"/>
    <property type="evidence" value="ECO:0007669"/>
    <property type="project" value="TreeGrafter"/>
</dbReference>
<dbReference type="InterPro" id="IPR002466">
    <property type="entry name" value="A_deamin"/>
</dbReference>
<evidence type="ECO:0000256" key="1">
    <source>
        <dbReference type="ARBA" id="ARBA00004496"/>
    </source>
</evidence>
<protein>
    <submittedName>
        <fullName evidence="9">Double-stranded RNA-specific adenosine deaminase</fullName>
    </submittedName>
</protein>
<feature type="compositionally biased region" description="Basic and acidic residues" evidence="6">
    <location>
        <begin position="16"/>
        <end position="37"/>
    </location>
</feature>
<feature type="compositionally biased region" description="Low complexity" evidence="6">
    <location>
        <begin position="217"/>
        <end position="231"/>
    </location>
</feature>
<dbReference type="PROSITE" id="PS50137">
    <property type="entry name" value="DS_RBD"/>
    <property type="match status" value="1"/>
</dbReference>
<evidence type="ECO:0000313" key="10">
    <source>
        <dbReference type="Proteomes" id="UP000762676"/>
    </source>
</evidence>
<dbReference type="EMBL" id="BMAT01009401">
    <property type="protein sequence ID" value="GFS05670.1"/>
    <property type="molecule type" value="Genomic_DNA"/>
</dbReference>
<dbReference type="InterPro" id="IPR014720">
    <property type="entry name" value="dsRBD_dom"/>
</dbReference>
<evidence type="ECO:0000256" key="2">
    <source>
        <dbReference type="ARBA" id="ARBA00022490"/>
    </source>
</evidence>
<evidence type="ECO:0000256" key="4">
    <source>
        <dbReference type="ARBA" id="ARBA00022884"/>
    </source>
</evidence>
<feature type="region of interest" description="Disordered" evidence="6">
    <location>
        <begin position="401"/>
        <end position="426"/>
    </location>
</feature>
<comment type="caution">
    <text evidence="9">The sequence shown here is derived from an EMBL/GenBank/DDBJ whole genome shotgun (WGS) entry which is preliminary data.</text>
</comment>
<dbReference type="GO" id="GO:0005737">
    <property type="term" value="C:cytoplasm"/>
    <property type="evidence" value="ECO:0007669"/>
    <property type="project" value="UniProtKB-SubCell"/>
</dbReference>
<keyword evidence="10" id="KW-1185">Reference proteome</keyword>
<dbReference type="SMART" id="SM00358">
    <property type="entry name" value="DSRM"/>
    <property type="match status" value="1"/>
</dbReference>
<dbReference type="SUPFAM" id="SSF54768">
    <property type="entry name" value="dsRNA-binding domain-like"/>
    <property type="match status" value="1"/>
</dbReference>
<dbReference type="CDD" id="cd19902">
    <property type="entry name" value="DSRM_DRADA"/>
    <property type="match status" value="1"/>
</dbReference>
<dbReference type="GO" id="GO:0005730">
    <property type="term" value="C:nucleolus"/>
    <property type="evidence" value="ECO:0007669"/>
    <property type="project" value="TreeGrafter"/>
</dbReference>
<feature type="compositionally biased region" description="Polar residues" evidence="6">
    <location>
        <begin position="204"/>
        <end position="216"/>
    </location>
</feature>
<keyword evidence="3" id="KW-0677">Repeat</keyword>
<dbReference type="GO" id="GO:0006382">
    <property type="term" value="P:adenosine to inosine editing"/>
    <property type="evidence" value="ECO:0007669"/>
    <property type="project" value="TreeGrafter"/>
</dbReference>
<dbReference type="FunFam" id="3.30.160.20:FF:000005">
    <property type="entry name" value="Putative double-stranded RNA-specific adenosine deaminase"/>
    <property type="match status" value="1"/>
</dbReference>
<accession>A0AAV4I6J4</accession>
<evidence type="ECO:0000259" key="8">
    <source>
        <dbReference type="PROSITE" id="PS50141"/>
    </source>
</evidence>
<dbReference type="Gene3D" id="3.30.160.20">
    <property type="match status" value="1"/>
</dbReference>
<dbReference type="Pfam" id="PF02137">
    <property type="entry name" value="A_deamin"/>
    <property type="match status" value="1"/>
</dbReference>
<dbReference type="SMART" id="SM00552">
    <property type="entry name" value="ADEAMc"/>
    <property type="match status" value="1"/>
</dbReference>
<comment type="subcellular location">
    <subcellularLocation>
        <location evidence="1">Cytoplasm</location>
    </subcellularLocation>
</comment>
<feature type="compositionally biased region" description="Low complexity" evidence="6">
    <location>
        <begin position="471"/>
        <end position="494"/>
    </location>
</feature>
<dbReference type="AlphaFoldDB" id="A0AAV4I6J4"/>
<feature type="region of interest" description="Disordered" evidence="6">
    <location>
        <begin position="459"/>
        <end position="509"/>
    </location>
</feature>
<proteinExistence type="predicted"/>
<reference evidence="9 10" key="1">
    <citation type="journal article" date="2021" name="Elife">
        <title>Chloroplast acquisition without the gene transfer in kleptoplastic sea slugs, Plakobranchus ocellatus.</title>
        <authorList>
            <person name="Maeda T."/>
            <person name="Takahashi S."/>
            <person name="Yoshida T."/>
            <person name="Shimamura S."/>
            <person name="Takaki Y."/>
            <person name="Nagai Y."/>
            <person name="Toyoda A."/>
            <person name="Suzuki Y."/>
            <person name="Arimoto A."/>
            <person name="Ishii H."/>
            <person name="Satoh N."/>
            <person name="Nishiyama T."/>
            <person name="Hasebe M."/>
            <person name="Maruyama T."/>
            <person name="Minagawa J."/>
            <person name="Obokata J."/>
            <person name="Shigenobu S."/>
        </authorList>
    </citation>
    <scope>NUCLEOTIDE SEQUENCE [LARGE SCALE GENOMIC DNA]</scope>
</reference>
<gene>
    <name evidence="9" type="ORF">ElyMa_004687500</name>
</gene>
<feature type="domain" description="A to I editase" evidence="8">
    <location>
        <begin position="661"/>
        <end position="923"/>
    </location>
</feature>
<feature type="region of interest" description="Disordered" evidence="6">
    <location>
        <begin position="203"/>
        <end position="255"/>
    </location>
</feature>
<evidence type="ECO:0000256" key="3">
    <source>
        <dbReference type="ARBA" id="ARBA00022737"/>
    </source>
</evidence>
<evidence type="ECO:0000259" key="7">
    <source>
        <dbReference type="PROSITE" id="PS50137"/>
    </source>
</evidence>
<name>A0AAV4I6J4_9GAST</name>
<organism evidence="9 10">
    <name type="scientific">Elysia marginata</name>
    <dbReference type="NCBI Taxonomy" id="1093978"/>
    <lineage>
        <taxon>Eukaryota</taxon>
        <taxon>Metazoa</taxon>
        <taxon>Spiralia</taxon>
        <taxon>Lophotrochozoa</taxon>
        <taxon>Mollusca</taxon>
        <taxon>Gastropoda</taxon>
        <taxon>Heterobranchia</taxon>
        <taxon>Euthyneura</taxon>
        <taxon>Panpulmonata</taxon>
        <taxon>Sacoglossa</taxon>
        <taxon>Placobranchoidea</taxon>
        <taxon>Plakobranchidae</taxon>
        <taxon>Elysia</taxon>
    </lineage>
</organism>
<evidence type="ECO:0000256" key="6">
    <source>
        <dbReference type="SAM" id="MobiDB-lite"/>
    </source>
</evidence>
<feature type="compositionally biased region" description="Acidic residues" evidence="6">
    <location>
        <begin position="50"/>
        <end position="63"/>
    </location>
</feature>
<dbReference type="Pfam" id="PF00035">
    <property type="entry name" value="dsrm"/>
    <property type="match status" value="1"/>
</dbReference>
<sequence length="954" mass="103949">MEQKEEDYTNPFPQTHLEKKTQDHFGSLKDSHFEYPEPSKGMTRGSSADFSDDEDEEEDDDNMYDINAMIEEARLERAMEIAALQGELDTKHTMGFDESGEFGEYCYDSVGKGEAGLNDGDVEVWDGDGYVDELHSGGEECQGGTSMALEIPQDYTGGYFETKNTASCEGDTEICGDEEIWDGDGFEGNTINVSPGSACRLQPSGGTLSRPLSTGPSSSVASVQFGSSSSESIKRVGPPPSPASLLRTNPEFGGNGQTRWFDQPSETGDVWKNFLEFVSTWSASTSLRKSVSGRTEVTHLLDKIYQLLSRFCGLDDLKDYLASKTPSEQIQDLHLQVKLTPTLHAGHQETRNSSLFTASASSSSLSSLSSSIPKTLNSGAFHRVQPQQCSLSPQVSQHMVPQTQASKHMVPQSQVSQQMLPQAQGSQNMVPQASQNMVPQASQYMVALPVSEKFGSLSLSDGSSQYHHHQQQQVKQQSLPASSMSSFQSLSSAPGRVGSGPLEGSSSAPTSLQINAESFAAINKNPISALMEYAQSRRVQARIDVIGQSGPPHNPTFTITASIGHRRFPGIKSKNKKDGRKEAAEQAINYLIAEGQYHVSHQPSVMSMAAANMTEFDKIAALTHNKFNQLVATLPESFPGRKVIAGLVMRVGADDVGTVISLGSGNRCITGDKLSLEGNTVNDCHAEIITRRGFLRFLYSQLLIHASDPSKSIFEDSPSGKLQVKEEVTFHLYISTAPCGDGALFSPRDTKSNNTPLQDVYGPHKPTFTNSVQGVLRTKMEGGEGTIPIDQDSSPVQTWDGIVRGERLRTMSCSDKLCRWNVLGMQGALLSHFLEPVYMSSLTLGFLFDHGHLSRAVCCRLNRPSGVKSLEPLDGQLPAGYHVNHPVLGRVTACDPPRETQKTKSVSINWAACEDDRAEVLDGEAYEWRLCPGKRGDGSSFQRGEMWSVDRETC</sequence>
<dbReference type="Proteomes" id="UP000762676">
    <property type="component" value="Unassembled WGS sequence"/>
</dbReference>